<evidence type="ECO:0000313" key="4">
    <source>
        <dbReference type="EMBL" id="MBB3708589.1"/>
    </source>
</evidence>
<dbReference type="Gene3D" id="3.50.50.60">
    <property type="entry name" value="FAD/NAD(P)-binding domain"/>
    <property type="match status" value="1"/>
</dbReference>
<gene>
    <name evidence="3" type="ORF">AA2016_6624</name>
    <name evidence="4" type="ORF">FHS67_004929</name>
</gene>
<dbReference type="Gene3D" id="3.30.70.2450">
    <property type="match status" value="1"/>
</dbReference>
<evidence type="ECO:0000313" key="6">
    <source>
        <dbReference type="Proteomes" id="UP000577697"/>
    </source>
</evidence>
<dbReference type="PANTHER" id="PTHR43476">
    <property type="entry name" value="3-(3-HYDROXY-PHENYL)PROPIONATE/3-HYDROXYCINNAMIC ACID HYDROXYLASE"/>
    <property type="match status" value="1"/>
</dbReference>
<accession>A0AAC8YWN0</accession>
<evidence type="ECO:0000313" key="3">
    <source>
        <dbReference type="EMBL" id="AMS45514.1"/>
    </source>
</evidence>
<organism evidence="3 5">
    <name type="scientific">Aminobacter aminovorans</name>
    <name type="common">Chelatobacter heintzii</name>
    <dbReference type="NCBI Taxonomy" id="83263"/>
    <lineage>
        <taxon>Bacteria</taxon>
        <taxon>Pseudomonadati</taxon>
        <taxon>Pseudomonadota</taxon>
        <taxon>Alphaproteobacteria</taxon>
        <taxon>Hyphomicrobiales</taxon>
        <taxon>Phyllobacteriaceae</taxon>
        <taxon>Aminobacter</taxon>
    </lineage>
</organism>
<protein>
    <submittedName>
        <fullName evidence="4">3-(3-hydroxy-phenyl)propionate hydroxylase</fullName>
        <ecNumber evidence="4">1.14.13.127</ecNumber>
    </submittedName>
    <submittedName>
        <fullName evidence="3">3-(3-hydroxyphenyl)propionate hydroxylase</fullName>
    </submittedName>
</protein>
<dbReference type="RefSeq" id="WP_067970273.1">
    <property type="nucleotide sequence ID" value="NZ_CP015009.1"/>
</dbReference>
<keyword evidence="3" id="KW-0614">Plasmid</keyword>
<sequence length="542" mass="59717">MHAAHDDFYDLVIVGAGPIGLTLANLLGPSGLKVLVLEKLDALIDYPRGVGMDDECLRVFQAVGLAEKVVSHTTPHQWLDFRTASGKSFALVRPQTDVFGWPKRNGFIQPLVDRVLFEGLSRYANVNIEFGVEVLGFSEESDGVVVKVEDSSRGQRNVRCKYLVGCDGGRSIVRKTAGIEFGGQTESTRWLVVDLERDPIGVPNAVLVCDPARPFVSIALPHGIRRLEFMVKKGETEEEVTSQAGLHRLLSRVIPSPASAHLIRSRVYTHHARIADDFRKGRVLLAGDAAHLMPVWQGQGYNSGIRDANNLAWKLALVLSGKCDDRLLDTYTLERRAHAKAMINLSTTVGRIFSPTSRILAKLRDVIFSMLNWLPPVRDYVVQMRFKPMPKYEEGVVVPSARSRGASPVGKLFIQPKVRNGDQGIQKLDDVVGNGFAIVAWATNPWDYLTDDAKRAWERIGGKILVARPDTEFEFSTSRVGDNATLVGDMTHQLKDWFSITDVAAVVLRPDRFVAIACGPQELSGAIEALAAKLHIAQKAGD</sequence>
<reference evidence="4 6" key="2">
    <citation type="submission" date="2020-08" db="EMBL/GenBank/DDBJ databases">
        <title>Genomic Encyclopedia of Type Strains, Phase IV (KMG-IV): sequencing the most valuable type-strain genomes for metagenomic binning, comparative biology and taxonomic classification.</title>
        <authorList>
            <person name="Goeker M."/>
        </authorList>
    </citation>
    <scope>NUCLEOTIDE SEQUENCE [LARGE SCALE GENOMIC DNA]</scope>
    <source>
        <strain evidence="4 6">DSM 10368</strain>
    </source>
</reference>
<dbReference type="SUPFAM" id="SSF51905">
    <property type="entry name" value="FAD/NAD(P)-binding domain"/>
    <property type="match status" value="1"/>
</dbReference>
<keyword evidence="6" id="KW-1185">Reference proteome</keyword>
<name>A0AAC8YWN0_AMIAI</name>
<dbReference type="GO" id="GO:0008688">
    <property type="term" value="F:3-(3-hydroxyphenyl)propionate hydroxylase activity"/>
    <property type="evidence" value="ECO:0007669"/>
    <property type="project" value="UniProtKB-EC"/>
</dbReference>
<dbReference type="NCBIfam" id="NF004829">
    <property type="entry name" value="PRK06183.1-3"/>
    <property type="match status" value="1"/>
</dbReference>
<dbReference type="Proteomes" id="UP000577697">
    <property type="component" value="Unassembled WGS sequence"/>
</dbReference>
<dbReference type="EMBL" id="JACICB010000021">
    <property type="protein sequence ID" value="MBB3708589.1"/>
    <property type="molecule type" value="Genomic_DNA"/>
</dbReference>
<keyword evidence="1 4" id="KW-0560">Oxidoreductase</keyword>
<dbReference type="GO" id="GO:0071949">
    <property type="term" value="F:FAD binding"/>
    <property type="evidence" value="ECO:0007669"/>
    <property type="project" value="InterPro"/>
</dbReference>
<dbReference type="AlphaFoldDB" id="A0AAC8YWN0"/>
<evidence type="ECO:0000313" key="5">
    <source>
        <dbReference type="Proteomes" id="UP000075755"/>
    </source>
</evidence>
<feature type="domain" description="FAD-binding" evidence="2">
    <location>
        <begin position="10"/>
        <end position="344"/>
    </location>
</feature>
<geneLocation type="plasmid" evidence="3 5">
    <name>pAA04</name>
</geneLocation>
<dbReference type="InterPro" id="IPR050631">
    <property type="entry name" value="PheA/TfdB_FAD_monoxygenase"/>
</dbReference>
<dbReference type="InterPro" id="IPR002938">
    <property type="entry name" value="FAD-bd"/>
</dbReference>
<evidence type="ECO:0000256" key="1">
    <source>
        <dbReference type="ARBA" id="ARBA00023002"/>
    </source>
</evidence>
<dbReference type="Proteomes" id="UP000075755">
    <property type="component" value="Plasmid pAA04"/>
</dbReference>
<dbReference type="EC" id="1.14.13.127" evidence="4"/>
<dbReference type="InterPro" id="IPR036188">
    <property type="entry name" value="FAD/NAD-bd_sf"/>
</dbReference>
<reference evidence="3 5" key="1">
    <citation type="submission" date="2016-03" db="EMBL/GenBank/DDBJ databases">
        <title>Complete genome of Aminobacter aminovorans KCTC 2477.</title>
        <authorList>
            <person name="Kim K.M."/>
        </authorList>
    </citation>
    <scope>NUCLEOTIDE SEQUENCE [LARGE SCALE GENOMIC DNA]</scope>
    <source>
        <strain evidence="3 5">KCTC 2477</strain>
        <plasmid evidence="3 5">pAA04</plasmid>
    </source>
</reference>
<evidence type="ECO:0000259" key="2">
    <source>
        <dbReference type="Pfam" id="PF01494"/>
    </source>
</evidence>
<proteinExistence type="predicted"/>
<dbReference type="PRINTS" id="PR00420">
    <property type="entry name" value="RNGMNOXGNASE"/>
</dbReference>
<dbReference type="Pfam" id="PF01494">
    <property type="entry name" value="FAD_binding_3"/>
    <property type="match status" value="1"/>
</dbReference>
<dbReference type="EMBL" id="CP015009">
    <property type="protein sequence ID" value="AMS45514.1"/>
    <property type="molecule type" value="Genomic_DNA"/>
</dbReference>
<dbReference type="KEGG" id="aak:AA2016_6624"/>
<dbReference type="NCBIfam" id="NF004831">
    <property type="entry name" value="PRK06183.1-5"/>
    <property type="match status" value="1"/>
</dbReference>
<dbReference type="PANTHER" id="PTHR43476:SF3">
    <property type="entry name" value="FAD-BINDING MONOOXYGENASE"/>
    <property type="match status" value="1"/>
</dbReference>
<dbReference type="GO" id="GO:0019622">
    <property type="term" value="P:3-(3-hydroxy)phenylpropionate catabolic process"/>
    <property type="evidence" value="ECO:0007669"/>
    <property type="project" value="TreeGrafter"/>
</dbReference>